<feature type="transmembrane region" description="Helical" evidence="7">
    <location>
        <begin position="186"/>
        <end position="209"/>
    </location>
</feature>
<evidence type="ECO:0000256" key="7">
    <source>
        <dbReference type="SAM" id="Phobius"/>
    </source>
</evidence>
<feature type="region of interest" description="Disordered" evidence="6">
    <location>
        <begin position="538"/>
        <end position="590"/>
    </location>
</feature>
<dbReference type="Proteomes" id="UP001212997">
    <property type="component" value="Unassembled WGS sequence"/>
</dbReference>
<feature type="transmembrane region" description="Helical" evidence="7">
    <location>
        <begin position="337"/>
        <end position="357"/>
    </location>
</feature>
<dbReference type="InterPro" id="IPR020846">
    <property type="entry name" value="MFS_dom"/>
</dbReference>
<dbReference type="PANTHER" id="PTHR23508:SF10">
    <property type="entry name" value="CARBOXYLIC ACID TRANSPORTER PROTEIN HOMOLOG"/>
    <property type="match status" value="1"/>
</dbReference>
<evidence type="ECO:0000256" key="5">
    <source>
        <dbReference type="ARBA" id="ARBA00023136"/>
    </source>
</evidence>
<keyword evidence="3 7" id="KW-0812">Transmembrane</keyword>
<dbReference type="GO" id="GO:0005886">
    <property type="term" value="C:plasma membrane"/>
    <property type="evidence" value="ECO:0007669"/>
    <property type="project" value="TreeGrafter"/>
</dbReference>
<dbReference type="CDD" id="cd17364">
    <property type="entry name" value="MFS_PhT"/>
    <property type="match status" value="1"/>
</dbReference>
<dbReference type="GO" id="GO:0046943">
    <property type="term" value="F:carboxylic acid transmembrane transporter activity"/>
    <property type="evidence" value="ECO:0007669"/>
    <property type="project" value="TreeGrafter"/>
</dbReference>
<comment type="caution">
    <text evidence="9">The sequence shown here is derived from an EMBL/GenBank/DDBJ whole genome shotgun (WGS) entry which is preliminary data.</text>
</comment>
<feature type="transmembrane region" description="Helical" evidence="7">
    <location>
        <begin position="262"/>
        <end position="281"/>
    </location>
</feature>
<evidence type="ECO:0000256" key="2">
    <source>
        <dbReference type="ARBA" id="ARBA00022448"/>
    </source>
</evidence>
<feature type="transmembrane region" description="Helical" evidence="7">
    <location>
        <begin position="144"/>
        <end position="166"/>
    </location>
</feature>
<evidence type="ECO:0000256" key="4">
    <source>
        <dbReference type="ARBA" id="ARBA00022989"/>
    </source>
</evidence>
<evidence type="ECO:0000313" key="9">
    <source>
        <dbReference type="EMBL" id="KAJ3491043.1"/>
    </source>
</evidence>
<name>A0AAD5VB41_9APHY</name>
<dbReference type="Gene3D" id="1.20.1250.20">
    <property type="entry name" value="MFS general substrate transporter like domains"/>
    <property type="match status" value="1"/>
</dbReference>
<evidence type="ECO:0000256" key="6">
    <source>
        <dbReference type="SAM" id="MobiDB-lite"/>
    </source>
</evidence>
<dbReference type="FunFam" id="1.20.1250.20:FF:000140">
    <property type="entry name" value="Putative MFS phospholipid transporter"/>
    <property type="match status" value="1"/>
</dbReference>
<dbReference type="PANTHER" id="PTHR23508">
    <property type="entry name" value="CARBOXYLIC ACID TRANSPORTER PROTEIN HOMOLOG"/>
    <property type="match status" value="1"/>
</dbReference>
<organism evidence="9 10">
    <name type="scientific">Meripilus lineatus</name>
    <dbReference type="NCBI Taxonomy" id="2056292"/>
    <lineage>
        <taxon>Eukaryota</taxon>
        <taxon>Fungi</taxon>
        <taxon>Dikarya</taxon>
        <taxon>Basidiomycota</taxon>
        <taxon>Agaricomycotina</taxon>
        <taxon>Agaricomycetes</taxon>
        <taxon>Polyporales</taxon>
        <taxon>Meripilaceae</taxon>
        <taxon>Meripilus</taxon>
    </lineage>
</organism>
<feature type="compositionally biased region" description="Low complexity" evidence="6">
    <location>
        <begin position="1034"/>
        <end position="1043"/>
    </location>
</feature>
<keyword evidence="4 7" id="KW-1133">Transmembrane helix</keyword>
<gene>
    <name evidence="9" type="ORF">NLI96_g1013</name>
</gene>
<dbReference type="AlphaFoldDB" id="A0AAD5VB41"/>
<dbReference type="PROSITE" id="PS50850">
    <property type="entry name" value="MFS"/>
    <property type="match status" value="1"/>
</dbReference>
<feature type="transmembrane region" description="Helical" evidence="7">
    <location>
        <begin position="221"/>
        <end position="241"/>
    </location>
</feature>
<dbReference type="Pfam" id="PF00083">
    <property type="entry name" value="Sugar_tr"/>
    <property type="match status" value="1"/>
</dbReference>
<feature type="region of interest" description="Disordered" evidence="6">
    <location>
        <begin position="607"/>
        <end position="626"/>
    </location>
</feature>
<accession>A0AAD5VB41</accession>
<keyword evidence="5 7" id="KW-0472">Membrane</keyword>
<dbReference type="InterPro" id="IPR036259">
    <property type="entry name" value="MFS_trans_sf"/>
</dbReference>
<proteinExistence type="predicted"/>
<dbReference type="EMBL" id="JANAWD010000018">
    <property type="protein sequence ID" value="KAJ3491043.1"/>
    <property type="molecule type" value="Genomic_DNA"/>
</dbReference>
<evidence type="ECO:0000256" key="1">
    <source>
        <dbReference type="ARBA" id="ARBA00004141"/>
    </source>
</evidence>
<dbReference type="SUPFAM" id="SSF103473">
    <property type="entry name" value="MFS general substrate transporter"/>
    <property type="match status" value="1"/>
</dbReference>
<feature type="transmembrane region" description="Helical" evidence="7">
    <location>
        <begin position="116"/>
        <end position="138"/>
    </location>
</feature>
<protein>
    <recommendedName>
        <fullName evidence="8">Major facilitator superfamily (MFS) profile domain-containing protein</fullName>
    </recommendedName>
</protein>
<keyword evidence="10" id="KW-1185">Reference proteome</keyword>
<feature type="transmembrane region" description="Helical" evidence="7">
    <location>
        <begin position="432"/>
        <end position="452"/>
    </location>
</feature>
<feature type="region of interest" description="Disordered" evidence="6">
    <location>
        <begin position="1027"/>
        <end position="1050"/>
    </location>
</feature>
<comment type="subcellular location">
    <subcellularLocation>
        <location evidence="1">Membrane</location>
        <topology evidence="1">Multi-pass membrane protein</topology>
    </subcellularLocation>
</comment>
<feature type="domain" description="Major facilitator superfamily (MFS) profile" evidence="8">
    <location>
        <begin position="49"/>
        <end position="456"/>
    </location>
</feature>
<keyword evidence="2" id="KW-0813">Transport</keyword>
<feature type="transmembrane region" description="Helical" evidence="7">
    <location>
        <begin position="311"/>
        <end position="330"/>
    </location>
</feature>
<reference evidence="9" key="1">
    <citation type="submission" date="2022-07" db="EMBL/GenBank/DDBJ databases">
        <title>Genome Sequence of Physisporinus lineatus.</title>
        <authorList>
            <person name="Buettner E."/>
        </authorList>
    </citation>
    <scope>NUCLEOTIDE SEQUENCE</scope>
    <source>
        <strain evidence="9">VT162</strain>
    </source>
</reference>
<sequence length="1210" mass="132234">MALVEKTVKEDVETATVPPISAASQKLEVSRSSRPSGINAKASLSAYFTIAAAAFGLISDGYQNNLMTMANVVFRKLYPKDYTSDVSTRVSNSLLVGAIIGQITVGLVCDRVGRKVALVGTTCLIVIGAILGTAAHGAHGSVQGLFWFLTFARGLTGIGVGGEYPASSTSASEAANEKMIHNRGPVFIMVTNFVLSFGGPLASSVFLIVVSAAGEDHLPTVWRVCFGIGALLPLTVFYFRIKMLSSKLYKQGAIKRRVPYRLVFKRYWKTLIGTCGAWFLYDFVTFPNGVFSGTIISSVIKDGNIKATAEWQLLLGSISLPGVIIGAILCNPLGRRNTMIVGFSGYLVFGLIIGVAYDKITKITPLFVIFYGLMQSSGNLGPGDMLGLVSAESFATPIRGTCYGISAAIGKAGAAVGTQAFTPIQNNLGKKWTFIVAAICGITGILVTYFFVPDMTGIDLADEDRKFMEYLAENGWEGEVGEKDDEDTVSFESARHTLSGMSAGLLTHTRLTLARCWKPTRAHSRFLAAQASLSVPSHDPHLAPTLSQLPSDENDVAPEEAKPNSSGSSGKARKLQPVSEPPRRSGLRPSGVEVYLSKLHAAGMDPTLDDLDRCRPKRTPSGKLSNYPEEHRRLVDTLCRSFSKDQLRKFLVMAGTQGVRSKRKKIEYAETIIEQYWGWPSLKEIERAKRDRTEVVSRCMSLNLSTHVDPTLKYFILSVPCQCTPAVPYSWKGPQYRGVRGSMKQVEEYLSTLKKGIVDDVFQLPTGVPLPSHLVQRISRLAGAYIENMGQEGKVKIYAKDARNLANAHRLVVRASQKVHLSSQPQLLSYTPHDSVIPVTLFPHSYALYPFLSPRALPWTMNNSGAFRIRKVGEWLGDSRGEDITATGGLTGERNNICSVDSTRVDLADALLGDNTDADNGSSVHSRIVKASLGHLLFTSGGQRASLSPPFKGYHQFSRMMKWVQGTGRPTFVTSLPPSLVDSSPHHQKILHRLQYRVLSAPQPDASSPKAAPPMKLFSFEVELPHPGFDETSSESSTPENEPQLSFTPTMRQSQQQLVDLMMPDRNMDMQLSVIDLTVVKEGDEPLELLEYSNNMREYLSGSEATTTQPDPPITFTYQGDSYLLDASDSIRRSSEDVHGAESSTGVQMITESMLDLETNQKATQCEIICPDPSSQQNWLEFLTLCDKVTTLPWKPVKNVVVADGVEDLS</sequence>
<evidence type="ECO:0000259" key="8">
    <source>
        <dbReference type="PROSITE" id="PS50850"/>
    </source>
</evidence>
<evidence type="ECO:0000256" key="3">
    <source>
        <dbReference type="ARBA" id="ARBA00022692"/>
    </source>
</evidence>
<feature type="transmembrane region" description="Helical" evidence="7">
    <location>
        <begin position="90"/>
        <end position="109"/>
    </location>
</feature>
<feature type="transmembrane region" description="Helical" evidence="7">
    <location>
        <begin position="363"/>
        <end position="381"/>
    </location>
</feature>
<dbReference type="InterPro" id="IPR005828">
    <property type="entry name" value="MFS_sugar_transport-like"/>
</dbReference>
<evidence type="ECO:0000313" key="10">
    <source>
        <dbReference type="Proteomes" id="UP001212997"/>
    </source>
</evidence>
<feature type="transmembrane region" description="Helical" evidence="7">
    <location>
        <begin position="40"/>
        <end position="59"/>
    </location>
</feature>